<dbReference type="GO" id="GO:0016787">
    <property type="term" value="F:hydrolase activity"/>
    <property type="evidence" value="ECO:0007669"/>
    <property type="project" value="UniProtKB-KW"/>
</dbReference>
<gene>
    <name evidence="1" type="ORF">K8V11_14100</name>
</gene>
<sequence>MRGLIVDYVGVLDGTEEDRQGWRELLGAIRDSDVKLAVLSNEPEGPGAERVKADAAWYGVENVFLSGETGVEKPDPQAFEGAADQLGLSPKECVLVDDAIENVHGAVQIGMIGVFYQALERQAVELRSLFGLNR</sequence>
<accession>A0A921F5R7</accession>
<reference evidence="1" key="1">
    <citation type="journal article" date="2021" name="PeerJ">
        <title>Extensive microbial diversity within the chicken gut microbiome revealed by metagenomics and culture.</title>
        <authorList>
            <person name="Gilroy R."/>
            <person name="Ravi A."/>
            <person name="Getino M."/>
            <person name="Pursley I."/>
            <person name="Horton D.L."/>
            <person name="Alikhan N.F."/>
            <person name="Baker D."/>
            <person name="Gharbi K."/>
            <person name="Hall N."/>
            <person name="Watson M."/>
            <person name="Adriaenssens E.M."/>
            <person name="Foster-Nyarko E."/>
            <person name="Jarju S."/>
            <person name="Secka A."/>
            <person name="Antonio M."/>
            <person name="Oren A."/>
            <person name="Chaudhuri R.R."/>
            <person name="La Ragione R."/>
            <person name="Hildebrand F."/>
            <person name="Pallen M.J."/>
        </authorList>
    </citation>
    <scope>NUCLEOTIDE SEQUENCE</scope>
    <source>
        <strain evidence="1">ChiGjej1B1-18357</strain>
    </source>
</reference>
<dbReference type="EMBL" id="DYXM01000274">
    <property type="protein sequence ID" value="HJE92127.1"/>
    <property type="molecule type" value="Genomic_DNA"/>
</dbReference>
<name>A0A921F5R7_9ACTN</name>
<dbReference type="InterPro" id="IPR006439">
    <property type="entry name" value="HAD-SF_hydro_IA"/>
</dbReference>
<keyword evidence="1" id="KW-0378">Hydrolase</keyword>
<dbReference type="InterPro" id="IPR036412">
    <property type="entry name" value="HAD-like_sf"/>
</dbReference>
<dbReference type="PANTHER" id="PTHR43611">
    <property type="entry name" value="ALPHA-D-GLUCOSE 1-PHOSPHATE PHOSPHATASE"/>
    <property type="match status" value="1"/>
</dbReference>
<dbReference type="SUPFAM" id="SSF56784">
    <property type="entry name" value="HAD-like"/>
    <property type="match status" value="1"/>
</dbReference>
<evidence type="ECO:0000313" key="1">
    <source>
        <dbReference type="EMBL" id="HJE92127.1"/>
    </source>
</evidence>
<reference evidence="1" key="2">
    <citation type="submission" date="2021-09" db="EMBL/GenBank/DDBJ databases">
        <authorList>
            <person name="Gilroy R."/>
        </authorList>
    </citation>
    <scope>NUCLEOTIDE SEQUENCE</scope>
    <source>
        <strain evidence="1">ChiGjej1B1-18357</strain>
    </source>
</reference>
<dbReference type="PANTHER" id="PTHR43611:SF3">
    <property type="entry name" value="FLAVIN MONONUCLEOTIDE HYDROLASE 1, CHLOROPLATIC"/>
    <property type="match status" value="1"/>
</dbReference>
<protein>
    <submittedName>
        <fullName evidence="1">HAD-IA family hydrolase</fullName>
    </submittedName>
</protein>
<evidence type="ECO:0000313" key="2">
    <source>
        <dbReference type="Proteomes" id="UP000776650"/>
    </source>
</evidence>
<dbReference type="NCBIfam" id="TIGR01549">
    <property type="entry name" value="HAD-SF-IA-v1"/>
    <property type="match status" value="1"/>
</dbReference>
<dbReference type="NCBIfam" id="TIGR01509">
    <property type="entry name" value="HAD-SF-IA-v3"/>
    <property type="match status" value="1"/>
</dbReference>
<dbReference type="RefSeq" id="WP_067475000.1">
    <property type="nucleotide sequence ID" value="NZ_DYXM01000274.1"/>
</dbReference>
<organism evidence="1 2">
    <name type="scientific">Dietzia timorensis</name>
    <dbReference type="NCBI Taxonomy" id="499555"/>
    <lineage>
        <taxon>Bacteria</taxon>
        <taxon>Bacillati</taxon>
        <taxon>Actinomycetota</taxon>
        <taxon>Actinomycetes</taxon>
        <taxon>Mycobacteriales</taxon>
        <taxon>Dietziaceae</taxon>
        <taxon>Dietzia</taxon>
    </lineage>
</organism>
<dbReference type="AlphaFoldDB" id="A0A921F5R7"/>
<comment type="caution">
    <text evidence="1">The sequence shown here is derived from an EMBL/GenBank/DDBJ whole genome shotgun (WGS) entry which is preliminary data.</text>
</comment>
<dbReference type="Pfam" id="PF00702">
    <property type="entry name" value="Hydrolase"/>
    <property type="match status" value="1"/>
</dbReference>
<dbReference type="InterPro" id="IPR023214">
    <property type="entry name" value="HAD_sf"/>
</dbReference>
<dbReference type="Gene3D" id="3.40.50.1000">
    <property type="entry name" value="HAD superfamily/HAD-like"/>
    <property type="match status" value="1"/>
</dbReference>
<proteinExistence type="predicted"/>
<dbReference type="Proteomes" id="UP000776650">
    <property type="component" value="Unassembled WGS sequence"/>
</dbReference>